<evidence type="ECO:0000256" key="1">
    <source>
        <dbReference type="ARBA" id="ARBA00004138"/>
    </source>
</evidence>
<comment type="subcellular location">
    <subcellularLocation>
        <location evidence="1">Cell projection</location>
        <location evidence="1">Cilium</location>
    </subcellularLocation>
    <subcellularLocation>
        <location evidence="2">Cytoplasm</location>
        <location evidence="2">Cytoskeleton</location>
    </subcellularLocation>
</comment>
<evidence type="ECO:0000256" key="3">
    <source>
        <dbReference type="ARBA" id="ARBA00022490"/>
    </source>
</evidence>
<name>A0A8K1CJD5_PYTOL</name>
<evidence type="ECO:0000313" key="8">
    <source>
        <dbReference type="Proteomes" id="UP000794436"/>
    </source>
</evidence>
<dbReference type="EMBL" id="SPLM01000039">
    <property type="protein sequence ID" value="TMW64701.1"/>
    <property type="molecule type" value="Genomic_DNA"/>
</dbReference>
<evidence type="ECO:0000256" key="6">
    <source>
        <dbReference type="ARBA" id="ARBA00034777"/>
    </source>
</evidence>
<dbReference type="Proteomes" id="UP000794436">
    <property type="component" value="Unassembled WGS sequence"/>
</dbReference>
<dbReference type="InterPro" id="IPR029214">
    <property type="entry name" value="CFAP144"/>
</dbReference>
<dbReference type="OrthoDB" id="191686at2759"/>
<dbReference type="GO" id="GO:0005929">
    <property type="term" value="C:cilium"/>
    <property type="evidence" value="ECO:0007669"/>
    <property type="project" value="UniProtKB-SubCell"/>
</dbReference>
<evidence type="ECO:0000256" key="5">
    <source>
        <dbReference type="ARBA" id="ARBA00023273"/>
    </source>
</evidence>
<keyword evidence="8" id="KW-1185">Reference proteome</keyword>
<keyword evidence="4" id="KW-0206">Cytoskeleton</keyword>
<sequence length="185" mass="21458">MAFFGLTGVGPQSPFELAKETPLYVFEPADWQDAFMQTYQPGFTLYSELYKCPKGIDNVPESAKQLVLDEFQGLRSQSLSLSTVLNRVDRIRQCAEEEETKANQYTYLKQGIQSREFVSNLDYRATMFKHHRMDKNPRDKMLQPMTDSQTLGWNKPTIHIERHPTKSCEETRYASAMVKAGVYYY</sequence>
<evidence type="ECO:0000313" key="7">
    <source>
        <dbReference type="EMBL" id="TMW64701.1"/>
    </source>
</evidence>
<keyword evidence="3" id="KW-0963">Cytoplasm</keyword>
<comment type="similarity">
    <text evidence="6">Belongs to the CFAP144 family.</text>
</comment>
<dbReference type="Pfam" id="PF14886">
    <property type="entry name" value="FAM183"/>
    <property type="match status" value="1"/>
</dbReference>
<gene>
    <name evidence="7" type="ORF">Poli38472_011581</name>
</gene>
<evidence type="ECO:0000256" key="4">
    <source>
        <dbReference type="ARBA" id="ARBA00023212"/>
    </source>
</evidence>
<protein>
    <submittedName>
        <fullName evidence="7">Uncharacterized protein</fullName>
    </submittedName>
</protein>
<reference evidence="7" key="1">
    <citation type="submission" date="2019-03" db="EMBL/GenBank/DDBJ databases">
        <title>Long read genome sequence of the mycoparasitic Pythium oligandrum ATCC 38472 isolated from sugarbeet rhizosphere.</title>
        <authorList>
            <person name="Gaulin E."/>
        </authorList>
    </citation>
    <scope>NUCLEOTIDE SEQUENCE</scope>
    <source>
        <strain evidence="7">ATCC 38472_TT</strain>
    </source>
</reference>
<evidence type="ECO:0000256" key="2">
    <source>
        <dbReference type="ARBA" id="ARBA00004245"/>
    </source>
</evidence>
<dbReference type="GO" id="GO:0005856">
    <property type="term" value="C:cytoskeleton"/>
    <property type="evidence" value="ECO:0007669"/>
    <property type="project" value="UniProtKB-SubCell"/>
</dbReference>
<dbReference type="AlphaFoldDB" id="A0A8K1CJD5"/>
<proteinExistence type="inferred from homology"/>
<keyword evidence="5" id="KW-0966">Cell projection</keyword>
<comment type="caution">
    <text evidence="7">The sequence shown here is derived from an EMBL/GenBank/DDBJ whole genome shotgun (WGS) entry which is preliminary data.</text>
</comment>
<organism evidence="7 8">
    <name type="scientific">Pythium oligandrum</name>
    <name type="common">Mycoparasitic fungus</name>
    <dbReference type="NCBI Taxonomy" id="41045"/>
    <lineage>
        <taxon>Eukaryota</taxon>
        <taxon>Sar</taxon>
        <taxon>Stramenopiles</taxon>
        <taxon>Oomycota</taxon>
        <taxon>Peronosporomycetes</taxon>
        <taxon>Pythiales</taxon>
        <taxon>Pythiaceae</taxon>
        <taxon>Pythium</taxon>
    </lineage>
</organism>
<accession>A0A8K1CJD5</accession>